<keyword evidence="2" id="KW-0680">Restriction system</keyword>
<dbReference type="Proteomes" id="UP000430120">
    <property type="component" value="Unassembled WGS sequence"/>
</dbReference>
<dbReference type="EMBL" id="VZPB01000062">
    <property type="protein sequence ID" value="KAB0575673.1"/>
    <property type="molecule type" value="Genomic_DNA"/>
</dbReference>
<evidence type="ECO:0000313" key="5">
    <source>
        <dbReference type="EMBL" id="KAB0575673.1"/>
    </source>
</evidence>
<proteinExistence type="inferred from homology"/>
<reference evidence="5 6" key="1">
    <citation type="submission" date="2019-09" db="EMBL/GenBank/DDBJ databases">
        <title>Draft genome sequences of 48 bacterial type strains from the CCUG.</title>
        <authorList>
            <person name="Tunovic T."/>
            <person name="Pineiro-Iglesias B."/>
            <person name="Unosson C."/>
            <person name="Inganas E."/>
            <person name="Ohlen M."/>
            <person name="Cardew S."/>
            <person name="Jensie-Markopoulos S."/>
            <person name="Salva-Serra F."/>
            <person name="Jaen-Luchoro D."/>
            <person name="Karlsson R."/>
            <person name="Svensson-Stadler L."/>
            <person name="Chun J."/>
            <person name="Moore E."/>
        </authorList>
    </citation>
    <scope>NUCLEOTIDE SEQUENCE [LARGE SCALE GENOMIC DNA]</scope>
    <source>
        <strain evidence="5 6">CCUG 30977</strain>
    </source>
</reference>
<keyword evidence="3" id="KW-0238">DNA-binding</keyword>
<dbReference type="SUPFAM" id="SSF116734">
    <property type="entry name" value="DNA methylase specificity domain"/>
    <property type="match status" value="2"/>
</dbReference>
<comment type="caution">
    <text evidence="5">The sequence shown here is derived from an EMBL/GenBank/DDBJ whole genome shotgun (WGS) entry which is preliminary data.</text>
</comment>
<dbReference type="Pfam" id="PF01420">
    <property type="entry name" value="Methylase_S"/>
    <property type="match status" value="1"/>
</dbReference>
<dbReference type="GO" id="GO:0003677">
    <property type="term" value="F:DNA binding"/>
    <property type="evidence" value="ECO:0007669"/>
    <property type="project" value="UniProtKB-KW"/>
</dbReference>
<gene>
    <name evidence="5" type="ORF">F7Q92_18435</name>
</gene>
<evidence type="ECO:0000313" key="6">
    <source>
        <dbReference type="Proteomes" id="UP000430120"/>
    </source>
</evidence>
<dbReference type="CDD" id="cd17246">
    <property type="entry name" value="RMtype1_S_SonII-TRD2-CR2_like"/>
    <property type="match status" value="1"/>
</dbReference>
<dbReference type="RefSeq" id="WP_151125559.1">
    <property type="nucleotide sequence ID" value="NZ_CP088081.1"/>
</dbReference>
<evidence type="ECO:0000259" key="4">
    <source>
        <dbReference type="Pfam" id="PF01420"/>
    </source>
</evidence>
<dbReference type="AlphaFoldDB" id="A0A643F7K3"/>
<name>A0A643F7K3_IDEDE</name>
<evidence type="ECO:0000256" key="2">
    <source>
        <dbReference type="ARBA" id="ARBA00022747"/>
    </source>
</evidence>
<keyword evidence="5" id="KW-0255">Endonuclease</keyword>
<dbReference type="InterPro" id="IPR044946">
    <property type="entry name" value="Restrct_endonuc_typeI_TRD_sf"/>
</dbReference>
<dbReference type="PANTHER" id="PTHR30408:SF13">
    <property type="entry name" value="TYPE I RESTRICTION ENZYME HINDI SPECIFICITY SUBUNIT"/>
    <property type="match status" value="1"/>
</dbReference>
<dbReference type="PANTHER" id="PTHR30408">
    <property type="entry name" value="TYPE-1 RESTRICTION ENZYME ECOKI SPECIFICITY PROTEIN"/>
    <property type="match status" value="1"/>
</dbReference>
<dbReference type="InterPro" id="IPR000055">
    <property type="entry name" value="Restrct_endonuc_typeI_TRD"/>
</dbReference>
<feature type="domain" description="Type I restriction modification DNA specificity" evidence="4">
    <location>
        <begin position="4"/>
        <end position="180"/>
    </location>
</feature>
<dbReference type="GO" id="GO:0004519">
    <property type="term" value="F:endonuclease activity"/>
    <property type="evidence" value="ECO:0007669"/>
    <property type="project" value="UniProtKB-KW"/>
</dbReference>
<dbReference type="InterPro" id="IPR052021">
    <property type="entry name" value="Type-I_RS_S_subunit"/>
</dbReference>
<keyword evidence="5" id="KW-0378">Hydrolase</keyword>
<sequence length="434" mass="47371">MQSEVRQLRELCILIADCPHSTPVWTDSGYVVVRNQNIKSGRLDLSAPSFTDAEHFAHRVRRAKPTAGDIIFTREAPMGEVCMVPPGLECCVGQRQVLLRPNPKVVDGRFLLFALQSPQVQHEIGWNEGTGSTVSNVRIPVLEALRIPTPSLETQREIGEVLGVLDDRIDLLRQTNATLESIAQALFKSWFIDFDPVRAKAEGREPEGMDAATAALFPAEFEESALGLIPKGWCVGTFGDLAVLGKGSVNPMDFPTSTFEHYSLPAFDAGQLPILEEGASIKSNKTRVPRRAVLQSKLNPHIPRVWLIGDADKQAVCSTEFLPWMAREGASPALIYCTLRSPSFEAQVRTLVTGTSNSHQRVKPDQVASLAVVAAPPVVASAFAALVEPMLGKVLANRLKAQNLAELRDALLPRLISGKLRLPEAQEQLDDALA</sequence>
<keyword evidence="6" id="KW-1185">Reference proteome</keyword>
<evidence type="ECO:0000256" key="1">
    <source>
        <dbReference type="ARBA" id="ARBA00010923"/>
    </source>
</evidence>
<organism evidence="5 6">
    <name type="scientific">Ideonella dechloratans</name>
    <dbReference type="NCBI Taxonomy" id="36863"/>
    <lineage>
        <taxon>Bacteria</taxon>
        <taxon>Pseudomonadati</taxon>
        <taxon>Pseudomonadota</taxon>
        <taxon>Betaproteobacteria</taxon>
        <taxon>Burkholderiales</taxon>
        <taxon>Sphaerotilaceae</taxon>
        <taxon>Ideonella</taxon>
    </lineage>
</organism>
<comment type="similarity">
    <text evidence="1">Belongs to the type-I restriction system S methylase family.</text>
</comment>
<dbReference type="Gene3D" id="3.90.220.20">
    <property type="entry name" value="DNA methylase specificity domains"/>
    <property type="match status" value="2"/>
</dbReference>
<dbReference type="GO" id="GO:0009307">
    <property type="term" value="P:DNA restriction-modification system"/>
    <property type="evidence" value="ECO:0007669"/>
    <property type="project" value="UniProtKB-KW"/>
</dbReference>
<evidence type="ECO:0000256" key="3">
    <source>
        <dbReference type="ARBA" id="ARBA00023125"/>
    </source>
</evidence>
<protein>
    <submittedName>
        <fullName evidence="5">Restriction endonuclease subunit S</fullName>
    </submittedName>
</protein>
<keyword evidence="5" id="KW-0540">Nuclease</keyword>
<dbReference type="OrthoDB" id="9798929at2"/>
<accession>A0A643F7K3</accession>